<gene>
    <name evidence="1" type="ORF">DFQ11_102247</name>
</gene>
<dbReference type="AlphaFoldDB" id="A0A2V4XJ46"/>
<comment type="caution">
    <text evidence="1">The sequence shown here is derived from an EMBL/GenBank/DDBJ whole genome shotgun (WGS) entry which is preliminary data.</text>
</comment>
<name>A0A2V4XJ46_9FLAO</name>
<proteinExistence type="predicted"/>
<accession>A0A2V4XJ46</accession>
<evidence type="ECO:0000313" key="1">
    <source>
        <dbReference type="EMBL" id="PYE81673.1"/>
    </source>
</evidence>
<organism evidence="1 2">
    <name type="scientific">Winogradskyella epiphytica</name>
    <dbReference type="NCBI Taxonomy" id="262005"/>
    <lineage>
        <taxon>Bacteria</taxon>
        <taxon>Pseudomonadati</taxon>
        <taxon>Bacteroidota</taxon>
        <taxon>Flavobacteriia</taxon>
        <taxon>Flavobacteriales</taxon>
        <taxon>Flavobacteriaceae</taxon>
        <taxon>Winogradskyella</taxon>
    </lineage>
</organism>
<reference evidence="1 2" key="1">
    <citation type="submission" date="2018-06" db="EMBL/GenBank/DDBJ databases">
        <title>Genomic Encyclopedia of Type Strains, Phase III (KMG-III): the genomes of soil and plant-associated and newly described type strains.</title>
        <authorList>
            <person name="Whitman W."/>
        </authorList>
    </citation>
    <scope>NUCLEOTIDE SEQUENCE [LARGE SCALE GENOMIC DNA]</scope>
    <source>
        <strain evidence="1 2">CECT 7945</strain>
    </source>
</reference>
<protein>
    <submittedName>
        <fullName evidence="1">Uncharacterized protein</fullName>
    </submittedName>
</protein>
<evidence type="ECO:0000313" key="2">
    <source>
        <dbReference type="Proteomes" id="UP000248054"/>
    </source>
</evidence>
<dbReference type="EMBL" id="QJTD01000002">
    <property type="protein sequence ID" value="PYE81673.1"/>
    <property type="molecule type" value="Genomic_DNA"/>
</dbReference>
<keyword evidence="2" id="KW-1185">Reference proteome</keyword>
<dbReference type="Proteomes" id="UP000248054">
    <property type="component" value="Unassembled WGS sequence"/>
</dbReference>
<sequence length="39" mass="4516">MITDVVTNSMNNIQLSLKVPHYFIEFAFLLLTNYNNAII</sequence>